<evidence type="ECO:0000256" key="1">
    <source>
        <dbReference type="SAM" id="MobiDB-lite"/>
    </source>
</evidence>
<name>A0A9W6KD80_9ACTN</name>
<protein>
    <recommendedName>
        <fullName evidence="4">GLTT repeat-containing protein</fullName>
    </recommendedName>
</protein>
<keyword evidence="3" id="KW-1185">Reference proteome</keyword>
<sequence>MLLLGAGAAHADDTALAPGALDDLFSPTGGPNNQSLQLQAHSDRIDTGTESTADGNQRTTSTSFTTNRVNRQAVPNMLQGLPVSSLVPTDSLGLPRTTSSRLPNLPALPTDAVASSALPVAGQAPSLANTESSLSTLPLVGGLTDLSQLGLPGAGLPGTDALKTTSIADTSTAFPSVQKPSPRKARKAQTEALPMVGGLPVVGGLPLLRGGGLPVRGNLNPVDNVGLPVGGGLPGAGRGATEAGGLPVVGDALPLGGSDVLKSDSVTGVPVIGGVGPTPGVSTTAVANRLVPTTGALPQAASNLPLVTESAAYAPRHAESAAYAPRHFQTEALPVVTGLPVVGGVAQGVLPFFSGIAG</sequence>
<gene>
    <name evidence="2" type="ORF">GCM10017581_003340</name>
</gene>
<evidence type="ECO:0008006" key="4">
    <source>
        <dbReference type="Google" id="ProtNLM"/>
    </source>
</evidence>
<proteinExistence type="predicted"/>
<dbReference type="Proteomes" id="UP001143480">
    <property type="component" value="Unassembled WGS sequence"/>
</dbReference>
<dbReference type="AlphaFoldDB" id="A0A9W6KD80"/>
<reference evidence="2" key="2">
    <citation type="submission" date="2023-01" db="EMBL/GenBank/DDBJ databases">
        <authorList>
            <person name="Sun Q."/>
            <person name="Evtushenko L."/>
        </authorList>
    </citation>
    <scope>NUCLEOTIDE SEQUENCE</scope>
    <source>
        <strain evidence="2">VKM Ac-1321</strain>
    </source>
</reference>
<dbReference type="EMBL" id="BSFP01000002">
    <property type="protein sequence ID" value="GLK98593.1"/>
    <property type="molecule type" value="Genomic_DNA"/>
</dbReference>
<organism evidence="2 3">
    <name type="scientific">Dactylosporangium matsuzakiense</name>
    <dbReference type="NCBI Taxonomy" id="53360"/>
    <lineage>
        <taxon>Bacteria</taxon>
        <taxon>Bacillati</taxon>
        <taxon>Actinomycetota</taxon>
        <taxon>Actinomycetes</taxon>
        <taxon>Micromonosporales</taxon>
        <taxon>Micromonosporaceae</taxon>
        <taxon>Dactylosporangium</taxon>
    </lineage>
</organism>
<evidence type="ECO:0000313" key="3">
    <source>
        <dbReference type="Proteomes" id="UP001143480"/>
    </source>
</evidence>
<accession>A0A9W6KD80</accession>
<feature type="region of interest" description="Disordered" evidence="1">
    <location>
        <begin position="45"/>
        <end position="84"/>
    </location>
</feature>
<comment type="caution">
    <text evidence="2">The sequence shown here is derived from an EMBL/GenBank/DDBJ whole genome shotgun (WGS) entry which is preliminary data.</text>
</comment>
<feature type="compositionally biased region" description="Polar residues" evidence="1">
    <location>
        <begin position="48"/>
        <end position="70"/>
    </location>
</feature>
<dbReference type="RefSeq" id="WP_261962487.1">
    <property type="nucleotide sequence ID" value="NZ_BAAAXA010000001.1"/>
</dbReference>
<evidence type="ECO:0000313" key="2">
    <source>
        <dbReference type="EMBL" id="GLK98593.1"/>
    </source>
</evidence>
<reference evidence="2" key="1">
    <citation type="journal article" date="2014" name="Int. J. Syst. Evol. Microbiol.">
        <title>Complete genome sequence of Corynebacterium casei LMG S-19264T (=DSM 44701T), isolated from a smear-ripened cheese.</title>
        <authorList>
            <consortium name="US DOE Joint Genome Institute (JGI-PGF)"/>
            <person name="Walter F."/>
            <person name="Albersmeier A."/>
            <person name="Kalinowski J."/>
            <person name="Ruckert C."/>
        </authorList>
    </citation>
    <scope>NUCLEOTIDE SEQUENCE</scope>
    <source>
        <strain evidence="2">VKM Ac-1321</strain>
    </source>
</reference>